<protein>
    <submittedName>
        <fullName evidence="4">Dps family protein</fullName>
    </submittedName>
</protein>
<dbReference type="Proteomes" id="UP001596484">
    <property type="component" value="Unassembled WGS sequence"/>
</dbReference>
<evidence type="ECO:0000256" key="1">
    <source>
        <dbReference type="ARBA" id="ARBA00009497"/>
    </source>
</evidence>
<dbReference type="PIRSF" id="PIRSF005900">
    <property type="entry name" value="Dps"/>
    <property type="match status" value="1"/>
</dbReference>
<comment type="similarity">
    <text evidence="1 2">Belongs to the Dps family.</text>
</comment>
<evidence type="ECO:0000313" key="5">
    <source>
        <dbReference type="Proteomes" id="UP001596484"/>
    </source>
</evidence>
<dbReference type="PANTHER" id="PTHR42932:SF2">
    <property type="entry name" value="DNA PROTECTION DURING STARVATION PROTEIN 1"/>
    <property type="match status" value="1"/>
</dbReference>
<dbReference type="InterPro" id="IPR023188">
    <property type="entry name" value="DPS_DNA-bd_CS"/>
</dbReference>
<dbReference type="InterPro" id="IPR002177">
    <property type="entry name" value="DPS_DNA-bd"/>
</dbReference>
<dbReference type="SUPFAM" id="SSF47240">
    <property type="entry name" value="Ferritin-like"/>
    <property type="match status" value="1"/>
</dbReference>
<evidence type="ECO:0000313" key="4">
    <source>
        <dbReference type="EMBL" id="MFC7451212.1"/>
    </source>
</evidence>
<dbReference type="PRINTS" id="PR01346">
    <property type="entry name" value="HELNAPAPROT"/>
</dbReference>
<dbReference type="InterPro" id="IPR008331">
    <property type="entry name" value="Ferritin_DPS_dom"/>
</dbReference>
<dbReference type="Gene3D" id="1.20.1260.10">
    <property type="match status" value="1"/>
</dbReference>
<dbReference type="PROSITE" id="PS00818">
    <property type="entry name" value="DPS_1"/>
    <property type="match status" value="1"/>
</dbReference>
<comment type="caution">
    <text evidence="4">The sequence shown here is derived from an EMBL/GenBank/DDBJ whole genome shotgun (WGS) entry which is preliminary data.</text>
</comment>
<gene>
    <name evidence="4" type="ORF">ACFQS9_25275</name>
</gene>
<dbReference type="Pfam" id="PF00210">
    <property type="entry name" value="Ferritin"/>
    <property type="match status" value="1"/>
</dbReference>
<dbReference type="InterPro" id="IPR009078">
    <property type="entry name" value="Ferritin-like_SF"/>
</dbReference>
<accession>A0ABW2S513</accession>
<dbReference type="EMBL" id="JBHTCS010000030">
    <property type="protein sequence ID" value="MFC7451212.1"/>
    <property type="molecule type" value="Genomic_DNA"/>
</dbReference>
<dbReference type="RefSeq" id="WP_378409297.1">
    <property type="nucleotide sequence ID" value="NZ_JBHTCS010000030.1"/>
</dbReference>
<evidence type="ECO:0000256" key="2">
    <source>
        <dbReference type="RuleBase" id="RU003875"/>
    </source>
</evidence>
<reference evidence="5" key="1">
    <citation type="journal article" date="2019" name="Int. J. Syst. Evol. Microbiol.">
        <title>The Global Catalogue of Microorganisms (GCM) 10K type strain sequencing project: providing services to taxonomists for standard genome sequencing and annotation.</title>
        <authorList>
            <consortium name="The Broad Institute Genomics Platform"/>
            <consortium name="The Broad Institute Genome Sequencing Center for Infectious Disease"/>
            <person name="Wu L."/>
            <person name="Ma J."/>
        </authorList>
    </citation>
    <scope>NUCLEOTIDE SEQUENCE [LARGE SCALE GENOMIC DNA]</scope>
    <source>
        <strain evidence="5">ICMP 19430</strain>
    </source>
</reference>
<feature type="domain" description="Ferritin/DPS" evidence="3">
    <location>
        <begin position="20"/>
        <end position="155"/>
    </location>
</feature>
<evidence type="ECO:0000259" key="3">
    <source>
        <dbReference type="Pfam" id="PF00210"/>
    </source>
</evidence>
<name>A0ABW2S513_9NOCA</name>
<dbReference type="CDD" id="cd01043">
    <property type="entry name" value="DPS"/>
    <property type="match status" value="1"/>
</dbReference>
<proteinExistence type="inferred from homology"/>
<dbReference type="InterPro" id="IPR012347">
    <property type="entry name" value="Ferritin-like"/>
</dbReference>
<organism evidence="4 5">
    <name type="scientific">Rhodococcus daqingensis</name>
    <dbReference type="NCBI Taxonomy" id="2479363"/>
    <lineage>
        <taxon>Bacteria</taxon>
        <taxon>Bacillati</taxon>
        <taxon>Actinomycetota</taxon>
        <taxon>Actinomycetes</taxon>
        <taxon>Mycobacteriales</taxon>
        <taxon>Nocardiaceae</taxon>
        <taxon>Rhodococcus</taxon>
    </lineage>
</organism>
<dbReference type="PANTHER" id="PTHR42932">
    <property type="entry name" value="GENERAL STRESS PROTEIN 20U"/>
    <property type="match status" value="1"/>
</dbReference>
<sequence length="158" mass="16743">MTTSPIVSTLDAGQQQIAGEALQGTVVDLIDLSLIAKQAHWNVIGRNFLSVHPSLDELVTTARDFTDEAAERATAIGVSPDGRAATVAADAGTKGFGAGWTKDTEVVDAIVANLAAVVERLRARIEATEKADPVTQDLLIGITARLEQLHWMWQAQGA</sequence>
<keyword evidence="5" id="KW-1185">Reference proteome</keyword>